<sequence>MADVMYVPFPRTSSAARALKKTPDEVARMTKSEREQRVRELLGLAHWTVDRALEKFFVKHSLAAMAVMYSGGNDSTTLAHIFRHRADMAIHANTGIGIEQTRQFVRETCAMWGLPLMEKSPKAKDSYRQQVLDVGFPGPGQHFKMFQRLKERCLEQARSEVVKNPYRERILFLGGRRRSESARRSTITTWDRHRSMCYASPLTMWTKLDLNTYRLMAGDVPVNQVSDLIHMSGECLCGAFAEKDELDMIAEWFPEIREQIEELEALIAHREDIPEPRRTWGWGAYRRDLQAMKQQGRFKSGAMCGSCDDRATGGKVIAA</sequence>
<evidence type="ECO:0000313" key="2">
    <source>
        <dbReference type="EMBL" id="QEU75843.1"/>
    </source>
</evidence>
<reference evidence="2 3" key="1">
    <citation type="submission" date="2017-09" db="EMBL/GenBank/DDBJ databases">
        <authorList>
            <person name="Lee N."/>
            <person name="Cho B.-K."/>
        </authorList>
    </citation>
    <scope>NUCLEOTIDE SEQUENCE [LARGE SCALE GENOMIC DNA]</scope>
    <source>
        <strain evidence="2 3">ATCC 12769</strain>
    </source>
</reference>
<dbReference type="Pfam" id="PF01507">
    <property type="entry name" value="PAPS_reduct"/>
    <property type="match status" value="1"/>
</dbReference>
<dbReference type="SUPFAM" id="SSF52402">
    <property type="entry name" value="Adenine nucleotide alpha hydrolases-like"/>
    <property type="match status" value="1"/>
</dbReference>
<dbReference type="InterPro" id="IPR014729">
    <property type="entry name" value="Rossmann-like_a/b/a_fold"/>
</dbReference>
<protein>
    <recommendedName>
        <fullName evidence="1">Phosphoadenosine phosphosulphate reductase domain-containing protein</fullName>
    </recommendedName>
</protein>
<dbReference type="OrthoDB" id="9794018at2"/>
<dbReference type="EMBL" id="CP023702">
    <property type="protein sequence ID" value="QEU75843.1"/>
    <property type="molecule type" value="Genomic_DNA"/>
</dbReference>
<evidence type="ECO:0000313" key="3">
    <source>
        <dbReference type="Proteomes" id="UP000326178"/>
    </source>
</evidence>
<keyword evidence="3" id="KW-1185">Reference proteome</keyword>
<dbReference type="KEGG" id="snk:CP967_31220"/>
<name>A0A5J6FI05_9ACTN</name>
<dbReference type="InterPro" id="IPR050128">
    <property type="entry name" value="Sulfate_adenylyltrnsfr_sub2"/>
</dbReference>
<dbReference type="Proteomes" id="UP000326178">
    <property type="component" value="Chromosome"/>
</dbReference>
<evidence type="ECO:0000259" key="1">
    <source>
        <dbReference type="Pfam" id="PF01507"/>
    </source>
</evidence>
<dbReference type="Gene3D" id="3.40.50.620">
    <property type="entry name" value="HUPs"/>
    <property type="match status" value="1"/>
</dbReference>
<dbReference type="AlphaFoldDB" id="A0A5J6FI05"/>
<gene>
    <name evidence="2" type="ORF">CP967_31220</name>
</gene>
<accession>A0A5J6FI05</accession>
<proteinExistence type="predicted"/>
<dbReference type="RefSeq" id="WP_150491159.1">
    <property type="nucleotide sequence ID" value="NZ_BMUV01000003.1"/>
</dbReference>
<feature type="domain" description="Phosphoadenosine phosphosulphate reductase" evidence="1">
    <location>
        <begin position="65"/>
        <end position="224"/>
    </location>
</feature>
<dbReference type="GO" id="GO:0003824">
    <property type="term" value="F:catalytic activity"/>
    <property type="evidence" value="ECO:0007669"/>
    <property type="project" value="InterPro"/>
</dbReference>
<dbReference type="PANTHER" id="PTHR43196:SF2">
    <property type="entry name" value="PHOSPHOADENOSINE PHOSPHOSULFATE REDUCTASE"/>
    <property type="match status" value="1"/>
</dbReference>
<dbReference type="InterPro" id="IPR002500">
    <property type="entry name" value="PAPS_reduct_dom"/>
</dbReference>
<dbReference type="PANTHER" id="PTHR43196">
    <property type="entry name" value="SULFATE ADENYLYLTRANSFERASE SUBUNIT 2"/>
    <property type="match status" value="1"/>
</dbReference>
<organism evidence="2 3">
    <name type="scientific">Streptomyces nitrosporeus</name>
    <dbReference type="NCBI Taxonomy" id="28894"/>
    <lineage>
        <taxon>Bacteria</taxon>
        <taxon>Bacillati</taxon>
        <taxon>Actinomycetota</taxon>
        <taxon>Actinomycetes</taxon>
        <taxon>Kitasatosporales</taxon>
        <taxon>Streptomycetaceae</taxon>
        <taxon>Streptomyces</taxon>
    </lineage>
</organism>